<organism evidence="1 2">
    <name type="scientific">Hyunsoonleella jejuensis</name>
    <dbReference type="NCBI Taxonomy" id="419940"/>
    <lineage>
        <taxon>Bacteria</taxon>
        <taxon>Pseudomonadati</taxon>
        <taxon>Bacteroidota</taxon>
        <taxon>Flavobacteriia</taxon>
        <taxon>Flavobacteriales</taxon>
        <taxon>Flavobacteriaceae</taxon>
    </lineage>
</organism>
<protein>
    <recommendedName>
        <fullName evidence="3">Short chain amide porin</fullName>
    </recommendedName>
</protein>
<proteinExistence type="predicted"/>
<dbReference type="EMBL" id="FOFN01000001">
    <property type="protein sequence ID" value="SEQ15579.1"/>
    <property type="molecule type" value="Genomic_DNA"/>
</dbReference>
<keyword evidence="2" id="KW-1185">Reference proteome</keyword>
<evidence type="ECO:0000313" key="1">
    <source>
        <dbReference type="EMBL" id="SEQ15579.1"/>
    </source>
</evidence>
<dbReference type="RefSeq" id="WP_092577269.1">
    <property type="nucleotide sequence ID" value="NZ_FOFN01000001.1"/>
</dbReference>
<evidence type="ECO:0000313" key="2">
    <source>
        <dbReference type="Proteomes" id="UP000198999"/>
    </source>
</evidence>
<dbReference type="Proteomes" id="UP000198999">
    <property type="component" value="Unassembled WGS sequence"/>
</dbReference>
<dbReference type="STRING" id="419940.SAMN05421824_1304"/>
<dbReference type="AlphaFoldDB" id="A0A1H9DQ78"/>
<evidence type="ECO:0008006" key="3">
    <source>
        <dbReference type="Google" id="ProtNLM"/>
    </source>
</evidence>
<gene>
    <name evidence="1" type="ORF">SAMN05421824_1304</name>
</gene>
<accession>A0A1H9DQ78</accession>
<reference evidence="1 2" key="1">
    <citation type="submission" date="2016-10" db="EMBL/GenBank/DDBJ databases">
        <authorList>
            <person name="de Groot N.N."/>
        </authorList>
    </citation>
    <scope>NUCLEOTIDE SEQUENCE [LARGE SCALE GENOMIC DNA]</scope>
    <source>
        <strain evidence="1 2">DSM 21035</strain>
    </source>
</reference>
<name>A0A1H9DQ78_9FLAO</name>
<dbReference type="OrthoDB" id="9771991at2"/>
<sequence>MKLEIKKILILAIIFILITPAATFGQDNDAFKPKINWNITSQIWFRYSDLNEGSVIYEEPASEFLDISIRRLRIPVSSQITPNIFAYAIFGGNNYNFKNKTISLEVLDLYVEYKFAKFLEVGVGKSGWQGLNRWNIRSAKTMMGLDTPLFTLNSVEKNDDLGRLFGVWLKGQVGKFDYRLAFNRPFAVTNIPDNEVNFSNGKPRVKTSSYLKYQFFEIESNKSAYHAGTYMQTKKVFNIGAGFQYQEKAMSDGDAQSPSTTFYDANHFAADSFLNLPLTNGNAITAYLGYFDYDFGKDYIRNVGANNPTTGGGTDFNGAGVAFPMIGTGTTWYTQFGYAFKQTEILSQSMIIQPNIAIQHSNWDALEDAMTVYDFTINFLINGTHNNKFSLGYQHRPIFDAVSFKQKDYKGMAILQYQISVK</sequence>